<dbReference type="OMA" id="IPCVYIA"/>
<dbReference type="AlphaFoldDB" id="A0A8C4Q112"/>
<dbReference type="Ensembl" id="ENSEBUT00000008849.1">
    <property type="protein sequence ID" value="ENSEBUP00000008349.1"/>
    <property type="gene ID" value="ENSEBUG00000005410.1"/>
</dbReference>
<name>A0A8C4Q112_EPTBU</name>
<dbReference type="Gene3D" id="3.50.30.30">
    <property type="match status" value="1"/>
</dbReference>
<dbReference type="PANTHER" id="PTHR22702">
    <property type="entry name" value="PROTEASE-ASSOCIATED DOMAIN-CONTAINING PROTEIN"/>
    <property type="match status" value="1"/>
</dbReference>
<reference evidence="4" key="2">
    <citation type="submission" date="2025-09" db="UniProtKB">
        <authorList>
            <consortium name="Ensembl"/>
        </authorList>
    </citation>
    <scope>IDENTIFICATION</scope>
</reference>
<evidence type="ECO:0000313" key="4">
    <source>
        <dbReference type="Ensembl" id="ENSEBUP00000008349.1"/>
    </source>
</evidence>
<dbReference type="Pfam" id="PF02225">
    <property type="entry name" value="PA"/>
    <property type="match status" value="1"/>
</dbReference>
<proteinExistence type="predicted"/>
<evidence type="ECO:0000256" key="2">
    <source>
        <dbReference type="ARBA" id="ARBA00023180"/>
    </source>
</evidence>
<keyword evidence="5" id="KW-1185">Reference proteome</keyword>
<accession>A0A8C4Q112</accession>
<dbReference type="InterPro" id="IPR046450">
    <property type="entry name" value="PA_dom_sf"/>
</dbReference>
<evidence type="ECO:0000313" key="5">
    <source>
        <dbReference type="Proteomes" id="UP000694388"/>
    </source>
</evidence>
<protein>
    <submittedName>
        <fullName evidence="4">Protease associated domain containing 1</fullName>
    </submittedName>
</protein>
<evidence type="ECO:0000259" key="3">
    <source>
        <dbReference type="Pfam" id="PF02225"/>
    </source>
</evidence>
<dbReference type="PANTHER" id="PTHR22702:SF1">
    <property type="entry name" value="PROTEASE-ASSOCIATED DOMAIN-CONTAINING PROTEIN 1"/>
    <property type="match status" value="1"/>
</dbReference>
<dbReference type="SUPFAM" id="SSF52025">
    <property type="entry name" value="PA domain"/>
    <property type="match status" value="1"/>
</dbReference>
<dbReference type="GeneTree" id="ENSGT00390000009837"/>
<evidence type="ECO:0000256" key="1">
    <source>
        <dbReference type="ARBA" id="ARBA00022729"/>
    </source>
</evidence>
<sequence>YFLRPFKIKYKLLKTNGTHTTHPREAPAAISPRFPAPRALQAPRVGQKSSLSAERSRAGQCAVSTWPLPQRGNGGRLWLRICERETARTERVILGHTAGEDLFFHVLSPPEVHYLFQVRPAKDFGGIFTCPLHEVPLLPTEPPQACGSLTNGRLLAGTVALVERGGCSFVSKAKAVERYGARAVVIADSTIRSLSEPYEQDGGFVDMVTDGTGRDTSIPAVFLSGKDGHMIRQALSRHTEPWAIISIPVNVTILPSYQLLQPPWNFW</sequence>
<keyword evidence="2" id="KW-0325">Glycoprotein</keyword>
<dbReference type="Proteomes" id="UP000694388">
    <property type="component" value="Unplaced"/>
</dbReference>
<dbReference type="InterPro" id="IPR003137">
    <property type="entry name" value="PA_domain"/>
</dbReference>
<feature type="domain" description="PA" evidence="3">
    <location>
        <begin position="136"/>
        <end position="230"/>
    </location>
</feature>
<organism evidence="4 5">
    <name type="scientific">Eptatretus burgeri</name>
    <name type="common">Inshore hagfish</name>
    <dbReference type="NCBI Taxonomy" id="7764"/>
    <lineage>
        <taxon>Eukaryota</taxon>
        <taxon>Metazoa</taxon>
        <taxon>Chordata</taxon>
        <taxon>Craniata</taxon>
        <taxon>Vertebrata</taxon>
        <taxon>Cyclostomata</taxon>
        <taxon>Myxini</taxon>
        <taxon>Myxiniformes</taxon>
        <taxon>Myxinidae</taxon>
        <taxon>Eptatretinae</taxon>
        <taxon>Eptatretus</taxon>
    </lineage>
</organism>
<keyword evidence="1" id="KW-0732">Signal</keyword>
<reference evidence="4" key="1">
    <citation type="submission" date="2025-08" db="UniProtKB">
        <authorList>
            <consortium name="Ensembl"/>
        </authorList>
    </citation>
    <scope>IDENTIFICATION</scope>
</reference>